<reference evidence="1 2" key="1">
    <citation type="submission" date="2018-08" db="EMBL/GenBank/DDBJ databases">
        <title>A genome reference for cultivated species of the human gut microbiota.</title>
        <authorList>
            <person name="Zou Y."/>
            <person name="Xue W."/>
            <person name="Luo G."/>
        </authorList>
    </citation>
    <scope>NUCLEOTIDE SEQUENCE [LARGE SCALE GENOMIC DNA]</scope>
    <source>
        <strain evidence="1 2">AF42-9</strain>
    </source>
</reference>
<protein>
    <submittedName>
        <fullName evidence="1">Uncharacterized protein</fullName>
    </submittedName>
</protein>
<sequence>MTYDEKTITASLDGYLINTDIDPFSGYIQLIAINIKTGKAYLLKKGQRLDGQDTSKGFWIDDITGSVAALPAGEYRVFLAAKDDEEETWQPIRSHEVDHNSYILVINENREIESLELDSDSSWTGIESVVTSGNTTPAVRGVYSLDGRYLGNDVSKLGKGLYIVNGEKVVK</sequence>
<name>A0A415GJ11_9BACT</name>
<dbReference type="Proteomes" id="UP000286598">
    <property type="component" value="Unassembled WGS sequence"/>
</dbReference>
<evidence type="ECO:0000313" key="2">
    <source>
        <dbReference type="Proteomes" id="UP000286598"/>
    </source>
</evidence>
<gene>
    <name evidence="1" type="ORF">DW060_09235</name>
</gene>
<proteinExistence type="predicted"/>
<accession>A0A415GJ11</accession>
<organism evidence="1 2">
    <name type="scientific">Leyella stercorea</name>
    <dbReference type="NCBI Taxonomy" id="363265"/>
    <lineage>
        <taxon>Bacteria</taxon>
        <taxon>Pseudomonadati</taxon>
        <taxon>Bacteroidota</taxon>
        <taxon>Bacteroidia</taxon>
        <taxon>Bacteroidales</taxon>
        <taxon>Prevotellaceae</taxon>
        <taxon>Leyella</taxon>
    </lineage>
</organism>
<comment type="caution">
    <text evidence="1">The sequence shown here is derived from an EMBL/GenBank/DDBJ whole genome shotgun (WGS) entry which is preliminary data.</text>
</comment>
<dbReference type="AlphaFoldDB" id="A0A415GJ11"/>
<evidence type="ECO:0000313" key="1">
    <source>
        <dbReference type="EMBL" id="RHK49234.1"/>
    </source>
</evidence>
<keyword evidence="2" id="KW-1185">Reference proteome</keyword>
<dbReference type="EMBL" id="QRNO01000046">
    <property type="protein sequence ID" value="RHK49234.1"/>
    <property type="molecule type" value="Genomic_DNA"/>
</dbReference>